<accession>A0A2N7S2W9</accession>
<comment type="caution">
    <text evidence="13">The sequence shown here is derived from an EMBL/GenBank/DDBJ whole genome shotgun (WGS) entry which is preliminary data.</text>
</comment>
<keyword evidence="10" id="KW-1208">Phospholipid metabolism</keyword>
<dbReference type="Pfam" id="PF01066">
    <property type="entry name" value="CDP-OH_P_transf"/>
    <property type="match status" value="1"/>
</dbReference>
<dbReference type="InterPro" id="IPR000462">
    <property type="entry name" value="CDP-OH_P_trans"/>
</dbReference>
<evidence type="ECO:0000256" key="6">
    <source>
        <dbReference type="ARBA" id="ARBA00022989"/>
    </source>
</evidence>
<dbReference type="PANTHER" id="PTHR14269:SF62">
    <property type="entry name" value="CDP-DIACYLGLYCEROL--GLYCEROL-3-PHOSPHATE 3-PHOSPHATIDYLTRANSFERASE 1, CHLOROPLASTIC"/>
    <property type="match status" value="1"/>
</dbReference>
<evidence type="ECO:0000313" key="13">
    <source>
        <dbReference type="EMBL" id="PMQ20453.1"/>
    </source>
</evidence>
<keyword evidence="5 12" id="KW-0812">Transmembrane</keyword>
<keyword evidence="3" id="KW-0444">Lipid biosynthesis</keyword>
<feature type="transmembrane region" description="Helical" evidence="12">
    <location>
        <begin position="228"/>
        <end position="251"/>
    </location>
</feature>
<evidence type="ECO:0000256" key="2">
    <source>
        <dbReference type="ARBA" id="ARBA00010441"/>
    </source>
</evidence>
<dbReference type="GO" id="GO:0016020">
    <property type="term" value="C:membrane"/>
    <property type="evidence" value="ECO:0007669"/>
    <property type="project" value="UniProtKB-SubCell"/>
</dbReference>
<dbReference type="Gene3D" id="1.20.120.1760">
    <property type="match status" value="1"/>
</dbReference>
<protein>
    <submittedName>
        <fullName evidence="13">CDP-alcohol phosphatidyltransferase family protein</fullName>
    </submittedName>
</protein>
<comment type="subcellular location">
    <subcellularLocation>
        <location evidence="1">Membrane</location>
        <topology evidence="1">Multi-pass membrane protein</topology>
    </subcellularLocation>
</comment>
<keyword evidence="9" id="KW-0594">Phospholipid biosynthesis</keyword>
<proteinExistence type="inferred from homology"/>
<evidence type="ECO:0000256" key="12">
    <source>
        <dbReference type="SAM" id="Phobius"/>
    </source>
</evidence>
<evidence type="ECO:0000256" key="3">
    <source>
        <dbReference type="ARBA" id="ARBA00022516"/>
    </source>
</evidence>
<dbReference type="PROSITE" id="PS00379">
    <property type="entry name" value="CDP_ALCOHOL_P_TRANSF"/>
    <property type="match status" value="1"/>
</dbReference>
<evidence type="ECO:0000256" key="1">
    <source>
        <dbReference type="ARBA" id="ARBA00004141"/>
    </source>
</evidence>
<name>A0A2N7S2W9_9MICC</name>
<dbReference type="EMBL" id="PNQX01000001">
    <property type="protein sequence ID" value="PMQ20453.1"/>
    <property type="molecule type" value="Genomic_DNA"/>
</dbReference>
<keyword evidence="8 12" id="KW-0472">Membrane</keyword>
<feature type="transmembrane region" description="Helical" evidence="12">
    <location>
        <begin position="88"/>
        <end position="109"/>
    </location>
</feature>
<evidence type="ECO:0000256" key="11">
    <source>
        <dbReference type="RuleBase" id="RU003750"/>
    </source>
</evidence>
<gene>
    <name evidence="13" type="ORF">CIK84_02220</name>
</gene>
<evidence type="ECO:0000256" key="5">
    <source>
        <dbReference type="ARBA" id="ARBA00022692"/>
    </source>
</evidence>
<sequence>MNRVESASSSSSRANSPACLSALAAGAIRQDGPRSALTRFPPRCGGRECAHQMVAALVYCRSVRHRSTKRKGNAVDTRAVRKHEWATVPNAITVIRFLLVIPIFGYLVADTEPTLTAVLLLAFGLSDWIDGFIARKFNQVSKLGILLDPIADRLGIVAIAVALVINGAIPLWVGLAIFITDLILLCTYFFLKLDAPPASTWLGKIRTAIMMLGLACVAFGRIPEFSMLSIPGVVILALGTVLHLFVGFGYLRIMKDTAVRQRDASA</sequence>
<dbReference type="Proteomes" id="UP000235739">
    <property type="component" value="Unassembled WGS sequence"/>
</dbReference>
<reference evidence="13 14" key="1">
    <citation type="journal article" date="2017" name="Elife">
        <title>Extensive horizontal gene transfer in cheese-associated bacteria.</title>
        <authorList>
            <person name="Bonham K.S."/>
            <person name="Wolfe B.E."/>
            <person name="Dutton R.J."/>
        </authorList>
    </citation>
    <scope>NUCLEOTIDE SEQUENCE [LARGE SCALE GENOMIC DNA]</scope>
    <source>
        <strain evidence="13 14">JB182</strain>
    </source>
</reference>
<dbReference type="PANTHER" id="PTHR14269">
    <property type="entry name" value="CDP-DIACYLGLYCEROL--GLYCEROL-3-PHOSPHATE 3-PHOSPHATIDYLTRANSFERASE-RELATED"/>
    <property type="match status" value="1"/>
</dbReference>
<evidence type="ECO:0000313" key="14">
    <source>
        <dbReference type="Proteomes" id="UP000235739"/>
    </source>
</evidence>
<evidence type="ECO:0000256" key="9">
    <source>
        <dbReference type="ARBA" id="ARBA00023209"/>
    </source>
</evidence>
<evidence type="ECO:0000256" key="7">
    <source>
        <dbReference type="ARBA" id="ARBA00023098"/>
    </source>
</evidence>
<comment type="similarity">
    <text evidence="2 11">Belongs to the CDP-alcohol phosphatidyltransferase class-I family.</text>
</comment>
<keyword evidence="4 11" id="KW-0808">Transferase</keyword>
<evidence type="ECO:0000256" key="10">
    <source>
        <dbReference type="ARBA" id="ARBA00023264"/>
    </source>
</evidence>
<dbReference type="InterPro" id="IPR050324">
    <property type="entry name" value="CDP-alcohol_PTase-I"/>
</dbReference>
<dbReference type="InterPro" id="IPR043130">
    <property type="entry name" value="CDP-OH_PTrfase_TM_dom"/>
</dbReference>
<evidence type="ECO:0000256" key="4">
    <source>
        <dbReference type="ARBA" id="ARBA00022679"/>
    </source>
</evidence>
<keyword evidence="7" id="KW-0443">Lipid metabolism</keyword>
<feature type="transmembrane region" description="Helical" evidence="12">
    <location>
        <begin position="203"/>
        <end position="222"/>
    </location>
</feature>
<dbReference type="GO" id="GO:0046474">
    <property type="term" value="P:glycerophospholipid biosynthetic process"/>
    <property type="evidence" value="ECO:0007669"/>
    <property type="project" value="TreeGrafter"/>
</dbReference>
<organism evidence="13 14">
    <name type="scientific">Glutamicibacter arilaitensis</name>
    <dbReference type="NCBI Taxonomy" id="256701"/>
    <lineage>
        <taxon>Bacteria</taxon>
        <taxon>Bacillati</taxon>
        <taxon>Actinomycetota</taxon>
        <taxon>Actinomycetes</taxon>
        <taxon>Micrococcales</taxon>
        <taxon>Micrococcaceae</taxon>
        <taxon>Glutamicibacter</taxon>
    </lineage>
</organism>
<dbReference type="AlphaFoldDB" id="A0A2N7S2W9"/>
<dbReference type="GO" id="GO:0016780">
    <property type="term" value="F:phosphotransferase activity, for other substituted phosphate groups"/>
    <property type="evidence" value="ECO:0007669"/>
    <property type="project" value="InterPro"/>
</dbReference>
<keyword evidence="6 12" id="KW-1133">Transmembrane helix</keyword>
<evidence type="ECO:0000256" key="8">
    <source>
        <dbReference type="ARBA" id="ARBA00023136"/>
    </source>
</evidence>
<dbReference type="InterPro" id="IPR048254">
    <property type="entry name" value="CDP_ALCOHOL_P_TRANSF_CS"/>
</dbReference>